<reference evidence="5" key="1">
    <citation type="journal article" date="2019" name="Int. J. Syst. Evol. Microbiol.">
        <title>The Global Catalogue of Microorganisms (GCM) 10K type strain sequencing project: providing services to taxonomists for standard genome sequencing and annotation.</title>
        <authorList>
            <consortium name="The Broad Institute Genomics Platform"/>
            <consortium name="The Broad Institute Genome Sequencing Center for Infectious Disease"/>
            <person name="Wu L."/>
            <person name="Ma J."/>
        </authorList>
    </citation>
    <scope>NUCLEOTIDE SEQUENCE [LARGE SCALE GENOMIC DNA]</scope>
    <source>
        <strain evidence="5">CCUG 48216</strain>
    </source>
</reference>
<dbReference type="EMBL" id="JBHTKZ010000012">
    <property type="protein sequence ID" value="MFD1181467.1"/>
    <property type="molecule type" value="Genomic_DNA"/>
</dbReference>
<dbReference type="Proteomes" id="UP001597211">
    <property type="component" value="Unassembled WGS sequence"/>
</dbReference>
<proteinExistence type="predicted"/>
<organism evidence="4 5">
    <name type="scientific">Paenibacillus timonensis</name>
    <dbReference type="NCBI Taxonomy" id="225915"/>
    <lineage>
        <taxon>Bacteria</taxon>
        <taxon>Bacillati</taxon>
        <taxon>Bacillota</taxon>
        <taxon>Bacilli</taxon>
        <taxon>Bacillales</taxon>
        <taxon>Paenibacillaceae</taxon>
        <taxon>Paenibacillus</taxon>
    </lineage>
</organism>
<keyword evidence="2" id="KW-1133">Transmembrane helix</keyword>
<evidence type="ECO:0000313" key="5">
    <source>
        <dbReference type="Proteomes" id="UP001597211"/>
    </source>
</evidence>
<dbReference type="RefSeq" id="WP_240268506.1">
    <property type="nucleotide sequence ID" value="NZ_JAKSXN010000012.1"/>
</dbReference>
<keyword evidence="1" id="KW-0175">Coiled coil</keyword>
<evidence type="ECO:0000256" key="3">
    <source>
        <dbReference type="SAM" id="SignalP"/>
    </source>
</evidence>
<keyword evidence="2" id="KW-0812">Transmembrane</keyword>
<gene>
    <name evidence="4" type="ORF">ACFQ2Z_08870</name>
</gene>
<evidence type="ECO:0000313" key="4">
    <source>
        <dbReference type="EMBL" id="MFD1181467.1"/>
    </source>
</evidence>
<keyword evidence="3" id="KW-0732">Signal</keyword>
<feature type="signal peptide" evidence="3">
    <location>
        <begin position="1"/>
        <end position="31"/>
    </location>
</feature>
<comment type="caution">
    <text evidence="4">The sequence shown here is derived from an EMBL/GenBank/DDBJ whole genome shotgun (WGS) entry which is preliminary data.</text>
</comment>
<name>A0ABW3SB76_9BACL</name>
<keyword evidence="2" id="KW-0472">Membrane</keyword>
<feature type="transmembrane region" description="Helical" evidence="2">
    <location>
        <begin position="119"/>
        <end position="138"/>
    </location>
</feature>
<feature type="coiled-coil region" evidence="1">
    <location>
        <begin position="51"/>
        <end position="106"/>
    </location>
</feature>
<keyword evidence="5" id="KW-1185">Reference proteome</keyword>
<accession>A0ABW3SB76</accession>
<protein>
    <submittedName>
        <fullName evidence="4">Uncharacterized protein</fullName>
    </submittedName>
</protein>
<evidence type="ECO:0000256" key="1">
    <source>
        <dbReference type="SAM" id="Coils"/>
    </source>
</evidence>
<sequence length="144" mass="16336">MRHYRLGVMTLLMTVLLLDASCFGSANRAHAGAWNDWVNGVKELSQLPAEVNELKDDYAATVDKLEQAQGTLAETQDTLEMFRQQNEELMERNRELSATVNALTEAQQTRDANARKMRILLFTAAGLFAGYFILLRVVRFALRR</sequence>
<evidence type="ECO:0000256" key="2">
    <source>
        <dbReference type="SAM" id="Phobius"/>
    </source>
</evidence>
<feature type="chain" id="PRO_5047383516" evidence="3">
    <location>
        <begin position="32"/>
        <end position="144"/>
    </location>
</feature>